<dbReference type="AlphaFoldDB" id="A0A9D9H5V4"/>
<organism evidence="1 2">
    <name type="scientific">Candidatus Aphodenecus pullistercoris</name>
    <dbReference type="NCBI Taxonomy" id="2840669"/>
    <lineage>
        <taxon>Bacteria</taxon>
        <taxon>Pseudomonadati</taxon>
        <taxon>Spirochaetota</taxon>
        <taxon>Spirochaetia</taxon>
        <taxon>Spirochaetales</taxon>
        <taxon>Candidatus Aphodenecus</taxon>
    </lineage>
</organism>
<dbReference type="InterPro" id="IPR021228">
    <property type="entry name" value="BrxD"/>
</dbReference>
<proteinExistence type="predicted"/>
<dbReference type="Pfam" id="PF10923">
    <property type="entry name" value="BrxC_BrxD"/>
    <property type="match status" value="1"/>
</dbReference>
<dbReference type="SUPFAM" id="SSF52540">
    <property type="entry name" value="P-loop containing nucleoside triphosphate hydrolases"/>
    <property type="match status" value="1"/>
</dbReference>
<comment type="caution">
    <text evidence="1">The sequence shown here is derived from an EMBL/GenBank/DDBJ whole genome shotgun (WGS) entry which is preliminary data.</text>
</comment>
<dbReference type="Proteomes" id="UP000823633">
    <property type="component" value="Unassembled WGS sequence"/>
</dbReference>
<name>A0A9D9H5V4_9SPIR</name>
<protein>
    <submittedName>
        <fullName evidence="1">DUF2791 family P-loop domain-containing protein</fullName>
    </submittedName>
</protein>
<reference evidence="1" key="1">
    <citation type="submission" date="2020-10" db="EMBL/GenBank/DDBJ databases">
        <authorList>
            <person name="Gilroy R."/>
        </authorList>
    </citation>
    <scope>NUCLEOTIDE SEQUENCE</scope>
    <source>
        <strain evidence="1">11167</strain>
    </source>
</reference>
<dbReference type="EMBL" id="JADIMU010000004">
    <property type="protein sequence ID" value="MBO8442215.1"/>
    <property type="molecule type" value="Genomic_DNA"/>
</dbReference>
<dbReference type="InterPro" id="IPR027417">
    <property type="entry name" value="P-loop_NTPase"/>
</dbReference>
<accession>A0A9D9H5V4</accession>
<evidence type="ECO:0000313" key="1">
    <source>
        <dbReference type="EMBL" id="MBO8442215.1"/>
    </source>
</evidence>
<gene>
    <name evidence="1" type="ORF">IAC42_00430</name>
</gene>
<sequence length="406" mass="45337">MASLAFLNGAVPTDETVLRAVTVGLDRITAFWKKWYFEDFIAAGGSSIKFVSGRKGAGKTHLITLAAADAAAAGLLPVTLDADDILLSDFSSLYRAVFNSFDIIPLVEKIANDTAMDLGYGWTPESGKSFMDFLSDADQLDPVTRREVRTAIKQRFSGNPYMDVNFASACSLLAGDHIGMLDLEDNGRQTVLKWLRGEKDMSIPSLRALGMSTYKIDKANARYMLRSLCELVRLSGYKGLFISVDNLDVLASSTALGKNHYTKMRRDDTYESLRQLIDDIDTFRYVFFLFAFDRILVDDERKGLKSYHALWLRMQNEIVSGRLNFFTSMLDLDNANRDFFTPEAIMGMSRRLCDLSNDVDVKAHPLDETKANELVEKAKFASLSLPVLVSNCTFQLESGAQEEENA</sequence>
<reference evidence="1" key="2">
    <citation type="journal article" date="2021" name="PeerJ">
        <title>Extensive microbial diversity within the chicken gut microbiome revealed by metagenomics and culture.</title>
        <authorList>
            <person name="Gilroy R."/>
            <person name="Ravi A."/>
            <person name="Getino M."/>
            <person name="Pursley I."/>
            <person name="Horton D.L."/>
            <person name="Alikhan N.F."/>
            <person name="Baker D."/>
            <person name="Gharbi K."/>
            <person name="Hall N."/>
            <person name="Watson M."/>
            <person name="Adriaenssens E.M."/>
            <person name="Foster-Nyarko E."/>
            <person name="Jarju S."/>
            <person name="Secka A."/>
            <person name="Antonio M."/>
            <person name="Oren A."/>
            <person name="Chaudhuri R.R."/>
            <person name="La Ragione R."/>
            <person name="Hildebrand F."/>
            <person name="Pallen M.J."/>
        </authorList>
    </citation>
    <scope>NUCLEOTIDE SEQUENCE</scope>
    <source>
        <strain evidence="1">11167</strain>
    </source>
</reference>
<evidence type="ECO:0000313" key="2">
    <source>
        <dbReference type="Proteomes" id="UP000823633"/>
    </source>
</evidence>